<dbReference type="CDD" id="cd00775">
    <property type="entry name" value="LysRS_core"/>
    <property type="match status" value="1"/>
</dbReference>
<dbReference type="FunFam" id="2.40.50.140:FF:000024">
    <property type="entry name" value="Lysine--tRNA ligase"/>
    <property type="match status" value="1"/>
</dbReference>
<dbReference type="SUPFAM" id="SSF50249">
    <property type="entry name" value="Nucleic acid-binding proteins"/>
    <property type="match status" value="1"/>
</dbReference>
<dbReference type="Pfam" id="PF01336">
    <property type="entry name" value="tRNA_anti-codon"/>
    <property type="match status" value="1"/>
</dbReference>
<sequence>MEKRNFTEQEQIRRDKLKKMVNDGHNPFVIAKFDRTHTSKELNEQFNHLSKEELVTSSDNITDNIIVKIAGRIKTFREAGKASFVTLQDQNGIFQIYVRNDEVGDEKYQEFINFDLGDIIGITGIMMKTNTGELTVRVKEFVLLAKALRALPDKYHGMTDIEEKYRRRYVDLITSAETKDIFIKRSKIIALMRDFFNSKGYLEVETPVLQPIHGGAAAKPFITYHNTLDMNFYLRVATELPLKRLIVGGFEGVYEIGRLFRNEGMDTRHNPEFTTVEIYVAYQDMDFMMKLTEDTIFYIAKNILNKDETKYDGVIISFKQPWKRWHMVDAIKELVGVDFWKPMTFAEAKKIAKEKKLPIEKFHTSVGHIINLFFEEFVEDKLIQPTFIYGHPVEVSALAKTNAEDPRFTDRFELFIKGREYANAYSELNNPVEQYERFVSQLAERNNGNDEAQELDIDFIQALEYGMPPTGGLGIGIDRLVMLLTGQDSIKDVLLFPHMRPREK</sequence>
<dbReference type="GO" id="GO:0006430">
    <property type="term" value="P:lysyl-tRNA aminoacylation"/>
    <property type="evidence" value="ECO:0007669"/>
    <property type="project" value="UniProtKB-UniRule"/>
</dbReference>
<evidence type="ECO:0000256" key="4">
    <source>
        <dbReference type="ARBA" id="ARBA00022723"/>
    </source>
</evidence>
<evidence type="ECO:0000256" key="2">
    <source>
        <dbReference type="ARBA" id="ARBA00011738"/>
    </source>
</evidence>
<dbReference type="Pfam" id="PF00152">
    <property type="entry name" value="tRNA-synt_2"/>
    <property type="match status" value="1"/>
</dbReference>
<comment type="similarity">
    <text evidence="1 10">Belongs to the class-II aminoacyl-tRNA synthetase family.</text>
</comment>
<dbReference type="InterPro" id="IPR004364">
    <property type="entry name" value="Aa-tRNA-synt_II"/>
</dbReference>
<evidence type="ECO:0000256" key="1">
    <source>
        <dbReference type="ARBA" id="ARBA00008226"/>
    </source>
</evidence>
<comment type="subunit">
    <text evidence="2 10">Homodimer.</text>
</comment>
<dbReference type="InterPro" id="IPR012340">
    <property type="entry name" value="NA-bd_OB-fold"/>
</dbReference>
<comment type="subcellular location">
    <subcellularLocation>
        <location evidence="10">Cytoplasm</location>
    </subcellularLocation>
</comment>
<keyword evidence="4 10" id="KW-0479">Metal-binding</keyword>
<dbReference type="EMBL" id="CP010899">
    <property type="protein sequence ID" value="ALA98555.1"/>
    <property type="molecule type" value="Genomic_DNA"/>
</dbReference>
<dbReference type="InterPro" id="IPR002313">
    <property type="entry name" value="Lys-tRNA-ligase_II"/>
</dbReference>
<keyword evidence="8 10" id="KW-0030">Aminoacyl-tRNA synthetase</keyword>
<dbReference type="InterPro" id="IPR044136">
    <property type="entry name" value="Lys-tRNA-ligase_II_N"/>
</dbReference>
<keyword evidence="7 10" id="KW-0648">Protein biosynthesis</keyword>
<comment type="cofactor">
    <cofactor evidence="10 11">
        <name>Mg(2+)</name>
        <dbReference type="ChEBI" id="CHEBI:18420"/>
    </cofactor>
    <text evidence="10 11">Binds 3 Mg(2+) ions per subunit.</text>
</comment>
<dbReference type="PANTHER" id="PTHR42918:SF15">
    <property type="entry name" value="LYSINE--TRNA LIGASE, CHLOROPLASTIC_MITOCHONDRIAL"/>
    <property type="match status" value="1"/>
</dbReference>
<dbReference type="Gene3D" id="3.30.930.10">
    <property type="entry name" value="Bira Bifunctional Protein, Domain 2"/>
    <property type="match status" value="1"/>
</dbReference>
<dbReference type="InterPro" id="IPR004365">
    <property type="entry name" value="NA-bd_OB_tRNA"/>
</dbReference>
<keyword evidence="14" id="KW-1185">Reference proteome</keyword>
<dbReference type="CDD" id="cd04322">
    <property type="entry name" value="LysRS_N"/>
    <property type="match status" value="1"/>
</dbReference>
<dbReference type="STRING" id="273035.SKUN_001698"/>
<reference evidence="13 14" key="1">
    <citation type="journal article" date="2015" name="Genome Announc.">
        <title>Complete Genome Sequence of Spiroplasma kunkelii Strain CR2-3x, Causal Agent of Corn Stunt Disease in Zea mays L.</title>
        <authorList>
            <person name="Davis R.E."/>
            <person name="Shao J."/>
            <person name="Dally E.L."/>
            <person name="Zhao Y."/>
            <person name="Gasparich G.E."/>
            <person name="Gaynor B.J."/>
            <person name="Athey J.C."/>
            <person name="Harrison N.A."/>
            <person name="Donofrio N."/>
        </authorList>
    </citation>
    <scope>NUCLEOTIDE SEQUENCE [LARGE SCALE GENOMIC DNA]</scope>
    <source>
        <strain evidence="13 14">CR2-3x</strain>
    </source>
</reference>
<dbReference type="Gene3D" id="2.40.50.140">
    <property type="entry name" value="Nucleic acid-binding proteins"/>
    <property type="match status" value="1"/>
</dbReference>
<dbReference type="PROSITE" id="PS50862">
    <property type="entry name" value="AA_TRNA_LIGASE_II"/>
    <property type="match status" value="1"/>
</dbReference>
<dbReference type="EC" id="6.1.1.6" evidence="10"/>
<dbReference type="GO" id="GO:0004824">
    <property type="term" value="F:lysine-tRNA ligase activity"/>
    <property type="evidence" value="ECO:0007669"/>
    <property type="project" value="UniProtKB-UniRule"/>
</dbReference>
<evidence type="ECO:0000256" key="7">
    <source>
        <dbReference type="ARBA" id="ARBA00022917"/>
    </source>
</evidence>
<evidence type="ECO:0000259" key="12">
    <source>
        <dbReference type="PROSITE" id="PS50862"/>
    </source>
</evidence>
<dbReference type="InterPro" id="IPR045864">
    <property type="entry name" value="aa-tRNA-synth_II/BPL/LPL"/>
</dbReference>
<dbReference type="NCBIfam" id="TIGR00499">
    <property type="entry name" value="lysS_bact"/>
    <property type="match status" value="1"/>
</dbReference>
<dbReference type="InterPro" id="IPR006195">
    <property type="entry name" value="aa-tRNA-synth_II"/>
</dbReference>
<dbReference type="GO" id="GO:0005829">
    <property type="term" value="C:cytosol"/>
    <property type="evidence" value="ECO:0007669"/>
    <property type="project" value="TreeGrafter"/>
</dbReference>
<dbReference type="AlphaFoldDB" id="A0A0K2JIY6"/>
<feature type="domain" description="Aminoacyl-transfer RNA synthetases class-II family profile" evidence="12">
    <location>
        <begin position="185"/>
        <end position="501"/>
    </location>
</feature>
<proteinExistence type="inferred from homology"/>
<dbReference type="SUPFAM" id="SSF55681">
    <property type="entry name" value="Class II aaRS and biotin synthetases"/>
    <property type="match status" value="1"/>
</dbReference>
<dbReference type="KEGG" id="skn:SKUN_001698"/>
<organism evidence="13 14">
    <name type="scientific">Spiroplasma kunkelii CR2-3x</name>
    <dbReference type="NCBI Taxonomy" id="273035"/>
    <lineage>
        <taxon>Bacteria</taxon>
        <taxon>Bacillati</taxon>
        <taxon>Mycoplasmatota</taxon>
        <taxon>Mollicutes</taxon>
        <taxon>Entomoplasmatales</taxon>
        <taxon>Spiroplasmataceae</taxon>
        <taxon>Spiroplasma</taxon>
    </lineage>
</organism>
<dbReference type="NCBIfam" id="NF001756">
    <property type="entry name" value="PRK00484.1"/>
    <property type="match status" value="1"/>
</dbReference>
<keyword evidence="10" id="KW-0963">Cytoplasm</keyword>
<dbReference type="GO" id="GO:0000287">
    <property type="term" value="F:magnesium ion binding"/>
    <property type="evidence" value="ECO:0007669"/>
    <property type="project" value="UniProtKB-UniRule"/>
</dbReference>
<evidence type="ECO:0000256" key="11">
    <source>
        <dbReference type="RuleBase" id="RU000336"/>
    </source>
</evidence>
<evidence type="ECO:0000256" key="10">
    <source>
        <dbReference type="HAMAP-Rule" id="MF_00252"/>
    </source>
</evidence>
<keyword evidence="3 10" id="KW-0436">Ligase</keyword>
<feature type="binding site" evidence="10">
    <location>
        <position position="413"/>
    </location>
    <ligand>
        <name>Mg(2+)</name>
        <dbReference type="ChEBI" id="CHEBI:18420"/>
        <label>1</label>
    </ligand>
</feature>
<keyword evidence="6 10" id="KW-0067">ATP-binding</keyword>
<dbReference type="PRINTS" id="PR00982">
    <property type="entry name" value="TRNASYNTHLYS"/>
</dbReference>
<evidence type="ECO:0000256" key="5">
    <source>
        <dbReference type="ARBA" id="ARBA00022741"/>
    </source>
</evidence>
<dbReference type="HAMAP" id="MF_00252">
    <property type="entry name" value="Lys_tRNA_synth_class2"/>
    <property type="match status" value="1"/>
</dbReference>
<dbReference type="GO" id="GO:0005524">
    <property type="term" value="F:ATP binding"/>
    <property type="evidence" value="ECO:0007669"/>
    <property type="project" value="UniProtKB-UniRule"/>
</dbReference>
<name>A0A0K2JIY6_SPIKU</name>
<dbReference type="PATRIC" id="fig|273035.7.peg.2087"/>
<evidence type="ECO:0000256" key="8">
    <source>
        <dbReference type="ARBA" id="ARBA00023146"/>
    </source>
</evidence>
<accession>A0A0K2JIY6</accession>
<dbReference type="PANTHER" id="PTHR42918">
    <property type="entry name" value="LYSYL-TRNA SYNTHETASE"/>
    <property type="match status" value="1"/>
</dbReference>
<dbReference type="InterPro" id="IPR018149">
    <property type="entry name" value="Lys-tRNA-synth_II_C"/>
</dbReference>
<dbReference type="Proteomes" id="UP000062963">
    <property type="component" value="Chromosome"/>
</dbReference>
<feature type="binding site" evidence="10">
    <location>
        <position position="420"/>
    </location>
    <ligand>
        <name>Mg(2+)</name>
        <dbReference type="ChEBI" id="CHEBI:18420"/>
        <label>1</label>
    </ligand>
</feature>
<protein>
    <recommendedName>
        <fullName evidence="10">Lysine--tRNA ligase</fullName>
        <ecNumber evidence="10">6.1.1.6</ecNumber>
    </recommendedName>
    <alternativeName>
        <fullName evidence="10">Lysyl-tRNA synthetase</fullName>
        <shortName evidence="10">LysRS</shortName>
    </alternativeName>
</protein>
<feature type="binding site" evidence="10">
    <location>
        <position position="420"/>
    </location>
    <ligand>
        <name>Mg(2+)</name>
        <dbReference type="ChEBI" id="CHEBI:18420"/>
        <label>2</label>
    </ligand>
</feature>
<evidence type="ECO:0000256" key="9">
    <source>
        <dbReference type="ARBA" id="ARBA00048573"/>
    </source>
</evidence>
<dbReference type="RefSeq" id="WP_053391549.1">
    <property type="nucleotide sequence ID" value="NZ_CP010899.1"/>
</dbReference>
<keyword evidence="10 11" id="KW-0460">Magnesium</keyword>
<evidence type="ECO:0000256" key="3">
    <source>
        <dbReference type="ARBA" id="ARBA00022598"/>
    </source>
</evidence>
<dbReference type="OrthoDB" id="9801152at2"/>
<dbReference type="GO" id="GO:0000049">
    <property type="term" value="F:tRNA binding"/>
    <property type="evidence" value="ECO:0007669"/>
    <property type="project" value="TreeGrafter"/>
</dbReference>
<evidence type="ECO:0000313" key="13">
    <source>
        <dbReference type="EMBL" id="ALA98555.1"/>
    </source>
</evidence>
<evidence type="ECO:0000256" key="6">
    <source>
        <dbReference type="ARBA" id="ARBA00022840"/>
    </source>
</evidence>
<keyword evidence="5 10" id="KW-0547">Nucleotide-binding</keyword>
<comment type="catalytic activity">
    <reaction evidence="9 10 11">
        <text>tRNA(Lys) + L-lysine + ATP = L-lysyl-tRNA(Lys) + AMP + diphosphate</text>
        <dbReference type="Rhea" id="RHEA:20792"/>
        <dbReference type="Rhea" id="RHEA-COMP:9696"/>
        <dbReference type="Rhea" id="RHEA-COMP:9697"/>
        <dbReference type="ChEBI" id="CHEBI:30616"/>
        <dbReference type="ChEBI" id="CHEBI:32551"/>
        <dbReference type="ChEBI" id="CHEBI:33019"/>
        <dbReference type="ChEBI" id="CHEBI:78442"/>
        <dbReference type="ChEBI" id="CHEBI:78529"/>
        <dbReference type="ChEBI" id="CHEBI:456215"/>
        <dbReference type="EC" id="6.1.1.6"/>
    </reaction>
</comment>
<evidence type="ECO:0000313" key="14">
    <source>
        <dbReference type="Proteomes" id="UP000062963"/>
    </source>
</evidence>
<gene>
    <name evidence="13" type="primary">karS</name>
    <name evidence="10" type="synonym">lysS</name>
    <name evidence="13" type="ORF">SKUN_001698</name>
</gene>